<reference evidence="2 3" key="1">
    <citation type="submission" date="2018-05" db="EMBL/GenBank/DDBJ databases">
        <title>Genomic Encyclopedia of Type Strains, Phase IV (KMG-IV): sequencing the most valuable type-strain genomes for metagenomic binning, comparative biology and taxonomic classification.</title>
        <authorList>
            <person name="Goeker M."/>
        </authorList>
    </citation>
    <scope>NUCLEOTIDE SEQUENCE [LARGE SCALE GENOMIC DNA]</scope>
    <source>
        <strain evidence="2 3">DSM 23606</strain>
    </source>
</reference>
<gene>
    <name evidence="2" type="ORF">C7443_106156</name>
</gene>
<protein>
    <submittedName>
        <fullName evidence="2">Hemerythrin HHE cation binding domain-containing protein</fullName>
    </submittedName>
</protein>
<dbReference type="Proteomes" id="UP000246569">
    <property type="component" value="Unassembled WGS sequence"/>
</dbReference>
<accession>A0A317MZH3</accession>
<dbReference type="AlphaFoldDB" id="A0A317MZH3"/>
<dbReference type="GO" id="GO:0005886">
    <property type="term" value="C:plasma membrane"/>
    <property type="evidence" value="ECO:0007669"/>
    <property type="project" value="TreeGrafter"/>
</dbReference>
<sequence>MQVKEPAAASTEHRHLPVNLPVEMPAMPNLSEYLIHEHRHCDAAFAIAESAVAQGDWPAVRPPLARYSSEVLTHFAREEAVLFPAFESASGISQGPTAVMRDEHDQVRELLEALEAATEREDGDAWLGYADTLMILLQQHNMKEEQVLYPMAERLLAAELEPLCERLRALKLS</sequence>
<evidence type="ECO:0000313" key="2">
    <source>
        <dbReference type="EMBL" id="PWV61142.1"/>
    </source>
</evidence>
<keyword evidence="3" id="KW-1185">Reference proteome</keyword>
<evidence type="ECO:0000313" key="3">
    <source>
        <dbReference type="Proteomes" id="UP000246569"/>
    </source>
</evidence>
<proteinExistence type="predicted"/>
<comment type="caution">
    <text evidence="2">The sequence shown here is derived from an EMBL/GenBank/DDBJ whole genome shotgun (WGS) entry which is preliminary data.</text>
</comment>
<dbReference type="InterPro" id="IPR012312">
    <property type="entry name" value="Hemerythrin-like"/>
</dbReference>
<dbReference type="PANTHER" id="PTHR39966:SF3">
    <property type="entry name" value="DUF438 DOMAIN-CONTAINING PROTEIN"/>
    <property type="match status" value="1"/>
</dbReference>
<feature type="domain" description="Hemerythrin-like" evidence="1">
    <location>
        <begin position="31"/>
        <end position="152"/>
    </location>
</feature>
<organism evidence="2 3">
    <name type="scientific">Plasticicumulans acidivorans</name>
    <dbReference type="NCBI Taxonomy" id="886464"/>
    <lineage>
        <taxon>Bacteria</taxon>
        <taxon>Pseudomonadati</taxon>
        <taxon>Pseudomonadota</taxon>
        <taxon>Gammaproteobacteria</taxon>
        <taxon>Candidatus Competibacteraceae</taxon>
        <taxon>Plasticicumulans</taxon>
    </lineage>
</organism>
<dbReference type="Pfam" id="PF01814">
    <property type="entry name" value="Hemerythrin"/>
    <property type="match status" value="1"/>
</dbReference>
<evidence type="ECO:0000259" key="1">
    <source>
        <dbReference type="Pfam" id="PF01814"/>
    </source>
</evidence>
<dbReference type="EMBL" id="QGTJ01000006">
    <property type="protein sequence ID" value="PWV61142.1"/>
    <property type="molecule type" value="Genomic_DNA"/>
</dbReference>
<name>A0A317MZH3_9GAMM</name>
<dbReference type="PANTHER" id="PTHR39966">
    <property type="entry name" value="BLL2471 PROTEIN-RELATED"/>
    <property type="match status" value="1"/>
</dbReference>
<dbReference type="Gene3D" id="1.20.120.520">
    <property type="entry name" value="nmb1532 protein domain like"/>
    <property type="match status" value="1"/>
</dbReference>